<dbReference type="EMBL" id="MU970056">
    <property type="protein sequence ID" value="KAK9323887.1"/>
    <property type="molecule type" value="Genomic_DNA"/>
</dbReference>
<evidence type="ECO:0000313" key="2">
    <source>
        <dbReference type="Proteomes" id="UP001489719"/>
    </source>
</evidence>
<organism evidence="1 2">
    <name type="scientific">Lipomyces orientalis</name>
    <dbReference type="NCBI Taxonomy" id="1233043"/>
    <lineage>
        <taxon>Eukaryota</taxon>
        <taxon>Fungi</taxon>
        <taxon>Dikarya</taxon>
        <taxon>Ascomycota</taxon>
        <taxon>Saccharomycotina</taxon>
        <taxon>Lipomycetes</taxon>
        <taxon>Lipomycetales</taxon>
        <taxon>Lipomycetaceae</taxon>
        <taxon>Lipomyces</taxon>
    </lineage>
</organism>
<dbReference type="Proteomes" id="UP001489719">
    <property type="component" value="Unassembled WGS sequence"/>
</dbReference>
<sequence>MAEKVRYYLEQTLPELEDLQRKGIFTKPEIASITRRRTDFEHRIHGRGAKLLDFLKYAEFEMNLDLLRKKRIQRLGGGQPDKVTTSVSTWSGQQRIFFIFDRATGKFKGDLSLWKQYISYARQQKARHLLNKIFRNVVRLHPAKPELWVLAAEHELRENANRKAARNLVLRGLKFNPSSKELADAYVKLEEDVKRAVDELQAKTKQDAELGQDDSESDDVDHESGAEPSDDGERETEDGDD</sequence>
<reference evidence="2" key="1">
    <citation type="journal article" date="2024" name="Front. Bioeng. Biotechnol.">
        <title>Genome-scale model development and genomic sequencing of the oleaginous clade Lipomyces.</title>
        <authorList>
            <person name="Czajka J.J."/>
            <person name="Han Y."/>
            <person name="Kim J."/>
            <person name="Mondo S.J."/>
            <person name="Hofstad B.A."/>
            <person name="Robles A."/>
            <person name="Haridas S."/>
            <person name="Riley R."/>
            <person name="LaButti K."/>
            <person name="Pangilinan J."/>
            <person name="Andreopoulos W."/>
            <person name="Lipzen A."/>
            <person name="Yan J."/>
            <person name="Wang M."/>
            <person name="Ng V."/>
            <person name="Grigoriev I.V."/>
            <person name="Spatafora J.W."/>
            <person name="Magnuson J.K."/>
            <person name="Baker S.E."/>
            <person name="Pomraning K.R."/>
        </authorList>
    </citation>
    <scope>NUCLEOTIDE SEQUENCE [LARGE SCALE GENOMIC DNA]</scope>
    <source>
        <strain evidence="2">CBS 10300</strain>
    </source>
</reference>
<name>A0ACC3TTA8_9ASCO</name>
<comment type="caution">
    <text evidence="1">The sequence shown here is derived from an EMBL/GenBank/DDBJ whole genome shotgun (WGS) entry which is preliminary data.</text>
</comment>
<proteinExistence type="predicted"/>
<protein>
    <submittedName>
        <fullName evidence="1">U3 small nucleolar RNA-associated protein 6-domain-containing protein</fullName>
    </submittedName>
</protein>
<evidence type="ECO:0000313" key="1">
    <source>
        <dbReference type="EMBL" id="KAK9323887.1"/>
    </source>
</evidence>
<keyword evidence="2" id="KW-1185">Reference proteome</keyword>
<gene>
    <name evidence="1" type="ORF">V1517DRAFT_319175</name>
</gene>
<accession>A0ACC3TTA8</accession>